<keyword evidence="1" id="KW-0694">RNA-binding</keyword>
<feature type="compositionally biased region" description="Acidic residues" evidence="2">
    <location>
        <begin position="514"/>
        <end position="524"/>
    </location>
</feature>
<dbReference type="Pfam" id="PF25701">
    <property type="entry name" value="RRM_YTH1"/>
    <property type="match status" value="1"/>
</dbReference>
<dbReference type="InterPro" id="IPR007275">
    <property type="entry name" value="YTH_domain"/>
</dbReference>
<evidence type="ECO:0000256" key="1">
    <source>
        <dbReference type="PROSITE-ProRule" id="PRU00176"/>
    </source>
</evidence>
<feature type="domain" description="RRM" evidence="3">
    <location>
        <begin position="267"/>
        <end position="349"/>
    </location>
</feature>
<dbReference type="OrthoDB" id="306690at2759"/>
<dbReference type="PROSITE" id="PS50102">
    <property type="entry name" value="RRM"/>
    <property type="match status" value="1"/>
</dbReference>
<dbReference type="KEGG" id="trg:TRUGW13939_09656"/>
<evidence type="ECO:0000256" key="2">
    <source>
        <dbReference type="SAM" id="MobiDB-lite"/>
    </source>
</evidence>
<dbReference type="RefSeq" id="XP_035348669.1">
    <property type="nucleotide sequence ID" value="XM_035492776.1"/>
</dbReference>
<name>A0A7H8RAM3_TALRU</name>
<evidence type="ECO:0000259" key="3">
    <source>
        <dbReference type="PROSITE" id="PS50102"/>
    </source>
</evidence>
<dbReference type="InterPro" id="IPR000504">
    <property type="entry name" value="RRM_dom"/>
</dbReference>
<feature type="region of interest" description="Disordered" evidence="2">
    <location>
        <begin position="31"/>
        <end position="51"/>
    </location>
</feature>
<feature type="domain" description="YTH" evidence="4">
    <location>
        <begin position="396"/>
        <end position="627"/>
    </location>
</feature>
<dbReference type="AlphaFoldDB" id="A0A7H8RAM3"/>
<evidence type="ECO:0008006" key="7">
    <source>
        <dbReference type="Google" id="ProtNLM"/>
    </source>
</evidence>
<organism evidence="5 6">
    <name type="scientific">Talaromyces rugulosus</name>
    <name type="common">Penicillium rugulosum</name>
    <dbReference type="NCBI Taxonomy" id="121627"/>
    <lineage>
        <taxon>Eukaryota</taxon>
        <taxon>Fungi</taxon>
        <taxon>Dikarya</taxon>
        <taxon>Ascomycota</taxon>
        <taxon>Pezizomycotina</taxon>
        <taxon>Eurotiomycetes</taxon>
        <taxon>Eurotiomycetidae</taxon>
        <taxon>Eurotiales</taxon>
        <taxon>Trichocomaceae</taxon>
        <taxon>Talaromyces</taxon>
        <taxon>Talaromyces sect. Islandici</taxon>
    </lineage>
</organism>
<feature type="region of interest" description="Disordered" evidence="2">
    <location>
        <begin position="220"/>
        <end position="266"/>
    </location>
</feature>
<dbReference type="GO" id="GO:0000398">
    <property type="term" value="P:mRNA splicing, via spliceosome"/>
    <property type="evidence" value="ECO:0007669"/>
    <property type="project" value="TreeGrafter"/>
</dbReference>
<feature type="region of interest" description="Disordered" evidence="2">
    <location>
        <begin position="180"/>
        <end position="204"/>
    </location>
</feature>
<dbReference type="InterPro" id="IPR045168">
    <property type="entry name" value="YTH_prot"/>
</dbReference>
<dbReference type="CDD" id="cd00590">
    <property type="entry name" value="RRM_SF"/>
    <property type="match status" value="1"/>
</dbReference>
<accession>A0A7H8RAM3</accession>
<dbReference type="PANTHER" id="PTHR12357:SF3">
    <property type="entry name" value="YTH DOMAIN-CONTAINING PROTEIN 1"/>
    <property type="match status" value="1"/>
</dbReference>
<keyword evidence="6" id="KW-1185">Reference proteome</keyword>
<evidence type="ECO:0000313" key="5">
    <source>
        <dbReference type="EMBL" id="QKX62495.1"/>
    </source>
</evidence>
<feature type="compositionally biased region" description="Polar residues" evidence="2">
    <location>
        <begin position="31"/>
        <end position="40"/>
    </location>
</feature>
<dbReference type="PROSITE" id="PS50882">
    <property type="entry name" value="YTH"/>
    <property type="match status" value="1"/>
</dbReference>
<dbReference type="Pfam" id="PF04146">
    <property type="entry name" value="YTH"/>
    <property type="match status" value="1"/>
</dbReference>
<dbReference type="CDD" id="cd21134">
    <property type="entry name" value="YTH"/>
    <property type="match status" value="1"/>
</dbReference>
<protein>
    <recommendedName>
        <fullName evidence="7">YTH domain-containing protein</fullName>
    </recommendedName>
</protein>
<dbReference type="GO" id="GO:1990247">
    <property type="term" value="F:N6-methyladenosine-containing RNA reader activity"/>
    <property type="evidence" value="ECO:0007669"/>
    <property type="project" value="TreeGrafter"/>
</dbReference>
<feature type="region of interest" description="Disordered" evidence="2">
    <location>
        <begin position="513"/>
        <end position="574"/>
    </location>
</feature>
<dbReference type="InterPro" id="IPR057720">
    <property type="entry name" value="RRM_YTH1"/>
</dbReference>
<dbReference type="Gene3D" id="3.10.590.10">
    <property type="entry name" value="ph1033 like domains"/>
    <property type="match status" value="2"/>
</dbReference>
<dbReference type="GeneID" id="55997139"/>
<evidence type="ECO:0000313" key="6">
    <source>
        <dbReference type="Proteomes" id="UP000509510"/>
    </source>
</evidence>
<dbReference type="GO" id="GO:0003729">
    <property type="term" value="F:mRNA binding"/>
    <property type="evidence" value="ECO:0007669"/>
    <property type="project" value="TreeGrafter"/>
</dbReference>
<reference evidence="6" key="1">
    <citation type="submission" date="2020-06" db="EMBL/GenBank/DDBJ databases">
        <title>A chromosome-scale genome assembly of Talaromyces rugulosus W13939.</title>
        <authorList>
            <person name="Wang B."/>
            <person name="Guo L."/>
            <person name="Ye K."/>
            <person name="Wang L."/>
        </authorList>
    </citation>
    <scope>NUCLEOTIDE SEQUENCE [LARGE SCALE GENOMIC DNA]</scope>
    <source>
        <strain evidence="6">W13939</strain>
    </source>
</reference>
<dbReference type="InterPro" id="IPR012677">
    <property type="entry name" value="Nucleotide-bd_a/b_plait_sf"/>
</dbReference>
<dbReference type="SMART" id="SM00360">
    <property type="entry name" value="RRM"/>
    <property type="match status" value="1"/>
</dbReference>
<dbReference type="Proteomes" id="UP000509510">
    <property type="component" value="Chromosome V"/>
</dbReference>
<dbReference type="Gene3D" id="3.30.70.330">
    <property type="match status" value="1"/>
</dbReference>
<dbReference type="EMBL" id="CP055902">
    <property type="protein sequence ID" value="QKX62495.1"/>
    <property type="molecule type" value="Genomic_DNA"/>
</dbReference>
<dbReference type="GO" id="GO:0000381">
    <property type="term" value="P:regulation of alternative mRNA splicing, via spliceosome"/>
    <property type="evidence" value="ECO:0007669"/>
    <property type="project" value="TreeGrafter"/>
</dbReference>
<sequence>MDDVPPVRSRDGVAEEKLPSDIEVISTINKTRSGGSSQILQEPAKSTCPANPTIRLSGAEYNIGSHQCAPRPSRDKMSIPLNMADMNPALPPYQATGVPFGQQYVQAHQSPGIMYPVQHMPYMGQTPGQPMYNVPYSPGYQNPYMQQQPQGYATYHPPNPAANAGMYSPSYYSQHPYNTRFETNPTASKDYHPSQLTQAPPKREIERRVSAANYDVSQTIVDGSSPMKPSRRGSLNSPDEQTALRLPFTATSSAPRGPPRKPKQSGHALWVGNLPPATSVIDLKDHFSLDATGDIESVFLIAKSNCAFVNYKGEDACVAAVTRFHDSRFHGVRLVCRLRKGVTVPGSSQPPPAQPAVNVNNNNTAFTAREDASVLHSAEDGGGPESPARKRPRVPERFFIVKSLTVEDLEGSRQSGVWATQTHNEVTLNEAYDSADNVYLIFSANKSGEYFGYARMASPIVDDGDLAREAPLRVGNTLAETDDLEVISTEATATAPKGRIIDDSVRGTIFWEADSSEDDDDEEEKSVGEDNSSDDDDDDDDDEEGPGVDGNVSRSEKGVVETPDETGATGAQSLGKPFRIQWMSTDRVPFYRTRGLRNPWNANREVKIARDGTEIEPSVGRRLTQLFHSHLLGPTTPSNGLAGIGFQRPY</sequence>
<dbReference type="InterPro" id="IPR035979">
    <property type="entry name" value="RBD_domain_sf"/>
</dbReference>
<dbReference type="GO" id="GO:0005654">
    <property type="term" value="C:nucleoplasm"/>
    <property type="evidence" value="ECO:0007669"/>
    <property type="project" value="TreeGrafter"/>
</dbReference>
<gene>
    <name evidence="5" type="ORF">TRUGW13939_09656</name>
</gene>
<feature type="compositionally biased region" description="Acidic residues" evidence="2">
    <location>
        <begin position="531"/>
        <end position="546"/>
    </location>
</feature>
<dbReference type="PANTHER" id="PTHR12357">
    <property type="entry name" value="YTH YT521-B HOMOLOGY DOMAIN-CONTAINING"/>
    <property type="match status" value="1"/>
</dbReference>
<dbReference type="SUPFAM" id="SSF54928">
    <property type="entry name" value="RNA-binding domain, RBD"/>
    <property type="match status" value="1"/>
</dbReference>
<evidence type="ECO:0000259" key="4">
    <source>
        <dbReference type="PROSITE" id="PS50882"/>
    </source>
</evidence>
<proteinExistence type="predicted"/>